<dbReference type="Proteomes" id="UP000234681">
    <property type="component" value="Chromosome 2"/>
</dbReference>
<name>A6K3S2_RAT</name>
<evidence type="ECO:0000313" key="2">
    <source>
        <dbReference type="Proteomes" id="UP000234681"/>
    </source>
</evidence>
<dbReference type="EMBL" id="CH474015">
    <property type="protein sequence ID" value="EDL85429.1"/>
    <property type="molecule type" value="Genomic_DNA"/>
</dbReference>
<reference evidence="1 2" key="2">
    <citation type="submission" date="2005-09" db="EMBL/GenBank/DDBJ databases">
        <authorList>
            <person name="Mural R.J."/>
            <person name="Li P.W."/>
            <person name="Adams M.D."/>
            <person name="Amanatides P.G."/>
            <person name="Baden-Tillson H."/>
            <person name="Barnstead M."/>
            <person name="Chin S.H."/>
            <person name="Dew I."/>
            <person name="Evans C.A."/>
            <person name="Ferriera S."/>
            <person name="Flanigan M."/>
            <person name="Fosler C."/>
            <person name="Glodek A."/>
            <person name="Gu Z."/>
            <person name="Holt R.A."/>
            <person name="Jennings D."/>
            <person name="Kraft C.L."/>
            <person name="Lu F."/>
            <person name="Nguyen T."/>
            <person name="Nusskern D.R."/>
            <person name="Pfannkoch C.M."/>
            <person name="Sitter C."/>
            <person name="Sutton G.G."/>
            <person name="Venter J.C."/>
            <person name="Wang Z."/>
            <person name="Woodage T."/>
            <person name="Zheng X.H."/>
            <person name="Zhong F."/>
        </authorList>
    </citation>
    <scope>NUCLEOTIDE SEQUENCE [LARGE SCALE GENOMIC DNA]</scope>
    <source>
        <strain evidence="1">BN</strain>
        <strain evidence="2">BN, Sprague-Dawley</strain>
    </source>
</reference>
<proteinExistence type="predicted"/>
<dbReference type="EMBL" id="CH474015">
    <property type="protein sequence ID" value="EDL85428.1"/>
    <property type="molecule type" value="Genomic_DNA"/>
</dbReference>
<sequence length="30" mass="3566">MKKNWVLQYVHRKKTVCECSLHVHCASCHP</sequence>
<dbReference type="AlphaFoldDB" id="A6K3S2"/>
<accession>A6K3S2</accession>
<evidence type="ECO:0000313" key="1">
    <source>
        <dbReference type="EMBL" id="EDL85429.1"/>
    </source>
</evidence>
<organism evidence="1 2">
    <name type="scientific">Rattus norvegicus</name>
    <name type="common">Rat</name>
    <dbReference type="NCBI Taxonomy" id="10116"/>
    <lineage>
        <taxon>Eukaryota</taxon>
        <taxon>Metazoa</taxon>
        <taxon>Chordata</taxon>
        <taxon>Craniata</taxon>
        <taxon>Vertebrata</taxon>
        <taxon>Euteleostomi</taxon>
        <taxon>Mammalia</taxon>
        <taxon>Eutheria</taxon>
        <taxon>Euarchontoglires</taxon>
        <taxon>Glires</taxon>
        <taxon>Rodentia</taxon>
        <taxon>Myomorpha</taxon>
        <taxon>Muroidea</taxon>
        <taxon>Muridae</taxon>
        <taxon>Murinae</taxon>
        <taxon>Rattus</taxon>
    </lineage>
</organism>
<reference evidence="1" key="1">
    <citation type="journal article" date="2005" name="Genome Res.">
        <title>Gene and alternative splicing annotation with AIR.</title>
        <authorList>
            <person name="Florea L."/>
            <person name="Di Francesco V."/>
            <person name="Miller J."/>
            <person name="Turner R."/>
            <person name="Yao A."/>
            <person name="Harris M."/>
            <person name="Walenz B."/>
            <person name="Mobarry C."/>
            <person name="Merkulov G.V."/>
            <person name="Charlab R."/>
            <person name="Dew I."/>
            <person name="Deng Z."/>
            <person name="Istrail S."/>
            <person name="Li P."/>
            <person name="Sutton G."/>
        </authorList>
    </citation>
    <scope>NUCLEOTIDE SEQUENCE</scope>
    <source>
        <strain evidence="1">BN</strain>
    </source>
</reference>
<protein>
    <submittedName>
        <fullName evidence="1">RCG51884, isoform CRA_a</fullName>
    </submittedName>
</protein>
<gene>
    <name evidence="1" type="ORF">rCG_51884</name>
</gene>